<feature type="transmembrane region" description="Helical" evidence="5">
    <location>
        <begin position="217"/>
        <end position="244"/>
    </location>
</feature>
<feature type="transmembrane region" description="Helical" evidence="5">
    <location>
        <begin position="150"/>
        <end position="171"/>
    </location>
</feature>
<dbReference type="Pfam" id="PF04932">
    <property type="entry name" value="Wzy_C"/>
    <property type="match status" value="1"/>
</dbReference>
<gene>
    <name evidence="7" type="ORF">K0504_10450</name>
</gene>
<name>A0ABS7EI77_9GAMM</name>
<keyword evidence="8" id="KW-1185">Reference proteome</keyword>
<feature type="transmembrane region" description="Helical" evidence="5">
    <location>
        <begin position="24"/>
        <end position="46"/>
    </location>
</feature>
<evidence type="ECO:0000256" key="3">
    <source>
        <dbReference type="ARBA" id="ARBA00022989"/>
    </source>
</evidence>
<evidence type="ECO:0000313" key="8">
    <source>
        <dbReference type="Proteomes" id="UP001166251"/>
    </source>
</evidence>
<keyword evidence="3 5" id="KW-1133">Transmembrane helix</keyword>
<proteinExistence type="predicted"/>
<evidence type="ECO:0000256" key="5">
    <source>
        <dbReference type="SAM" id="Phobius"/>
    </source>
</evidence>
<evidence type="ECO:0000313" key="7">
    <source>
        <dbReference type="EMBL" id="MBW8191456.1"/>
    </source>
</evidence>
<keyword evidence="4 5" id="KW-0472">Membrane</keyword>
<accession>A0ABS7EI77</accession>
<keyword evidence="2 5" id="KW-0812">Transmembrane</keyword>
<keyword evidence="7" id="KW-0436">Ligase</keyword>
<dbReference type="GO" id="GO:0016874">
    <property type="term" value="F:ligase activity"/>
    <property type="evidence" value="ECO:0007669"/>
    <property type="project" value="UniProtKB-KW"/>
</dbReference>
<dbReference type="EMBL" id="JAHZSS010000011">
    <property type="protein sequence ID" value="MBW8191456.1"/>
    <property type="molecule type" value="Genomic_DNA"/>
</dbReference>
<feature type="transmembrane region" description="Helical" evidence="5">
    <location>
        <begin position="186"/>
        <end position="205"/>
    </location>
</feature>
<dbReference type="InterPro" id="IPR051533">
    <property type="entry name" value="WaaL-like"/>
</dbReference>
<feature type="transmembrane region" description="Helical" evidence="5">
    <location>
        <begin position="66"/>
        <end position="84"/>
    </location>
</feature>
<dbReference type="InterPro" id="IPR007016">
    <property type="entry name" value="O-antigen_ligase-rel_domated"/>
</dbReference>
<feature type="domain" description="O-antigen ligase-related" evidence="6">
    <location>
        <begin position="219"/>
        <end position="367"/>
    </location>
</feature>
<feature type="transmembrane region" description="Helical" evidence="5">
    <location>
        <begin position="409"/>
        <end position="431"/>
    </location>
</feature>
<evidence type="ECO:0000256" key="2">
    <source>
        <dbReference type="ARBA" id="ARBA00022692"/>
    </source>
</evidence>
<feature type="transmembrane region" description="Helical" evidence="5">
    <location>
        <begin position="122"/>
        <end position="141"/>
    </location>
</feature>
<feature type="transmembrane region" description="Helical" evidence="5">
    <location>
        <begin position="354"/>
        <end position="374"/>
    </location>
</feature>
<evidence type="ECO:0000256" key="1">
    <source>
        <dbReference type="ARBA" id="ARBA00004141"/>
    </source>
</evidence>
<dbReference type="PANTHER" id="PTHR37422:SF21">
    <property type="entry name" value="EXOQ-LIKE PROTEIN"/>
    <property type="match status" value="1"/>
</dbReference>
<comment type="caution">
    <text evidence="7">The sequence shown here is derived from an EMBL/GenBank/DDBJ whole genome shotgun (WGS) entry which is preliminary data.</text>
</comment>
<dbReference type="RefSeq" id="WP_220104137.1">
    <property type="nucleotide sequence ID" value="NZ_JAHZSS010000011.1"/>
</dbReference>
<protein>
    <submittedName>
        <fullName evidence="7">O-antigen ligase family protein</fullName>
    </submittedName>
</protein>
<dbReference type="PANTHER" id="PTHR37422">
    <property type="entry name" value="TEICHURONIC ACID BIOSYNTHESIS PROTEIN TUAE"/>
    <property type="match status" value="1"/>
</dbReference>
<reference evidence="7" key="1">
    <citation type="submission" date="2021-07" db="EMBL/GenBank/DDBJ databases">
        <title>Neiella marina sp. nov., isolated from the intestinal content of sea cucumber Apostichopus japonicus.</title>
        <authorList>
            <person name="Bai X."/>
        </authorList>
    </citation>
    <scope>NUCLEOTIDE SEQUENCE</scope>
    <source>
        <strain evidence="7">126</strain>
    </source>
</reference>
<organism evidence="7 8">
    <name type="scientific">Neiella holothuriorum</name>
    <dbReference type="NCBI Taxonomy" id="2870530"/>
    <lineage>
        <taxon>Bacteria</taxon>
        <taxon>Pseudomonadati</taxon>
        <taxon>Pseudomonadota</taxon>
        <taxon>Gammaproteobacteria</taxon>
        <taxon>Alteromonadales</taxon>
        <taxon>Echinimonadaceae</taxon>
        <taxon>Neiella</taxon>
    </lineage>
</organism>
<evidence type="ECO:0000259" key="6">
    <source>
        <dbReference type="Pfam" id="PF04932"/>
    </source>
</evidence>
<sequence>MLSNAMFYRFVCATDANYSLNNRLAVLLITVIAVSCFDLLTLEFATAELEDLDLSNHAADTSSGTMFNQVFWLSLFGLSGFMVLRNPVQFRKLLFAQTPLVVLAVLALASATWALAPDIAGRRAILQIIVIFSVFVGVCYLKTPYQAPLIFYRVATAALAMNLLAIGLGCFDKDGYFYGIHGHKNILGATALIALFLGVAVRHLYAHQIYRSLNNAYLLIWLMLLVISMSKTSMGLCVLVPSLVIGSQLVARTFNVNLGILLLFMMTVIALGVVIVMSMHDLHLQGFAGLFLADASFTGRDYIWAFLLEQIDQRWLLGHGYGSFWGIGLDSPNIRHGRGFLTLLNQGHNGYLDLLAILGWVGMACYLWVLQQFASQSGRIRRTQPALFSLCWMLLVLTLLHNVTESSILRGYSALWVIQLIVFALVARAAIEKEEPQ</sequence>
<feature type="transmembrane region" description="Helical" evidence="5">
    <location>
        <begin position="93"/>
        <end position="116"/>
    </location>
</feature>
<feature type="transmembrane region" description="Helical" evidence="5">
    <location>
        <begin position="386"/>
        <end position="403"/>
    </location>
</feature>
<comment type="subcellular location">
    <subcellularLocation>
        <location evidence="1">Membrane</location>
        <topology evidence="1">Multi-pass membrane protein</topology>
    </subcellularLocation>
</comment>
<dbReference type="Proteomes" id="UP001166251">
    <property type="component" value="Unassembled WGS sequence"/>
</dbReference>
<evidence type="ECO:0000256" key="4">
    <source>
        <dbReference type="ARBA" id="ARBA00023136"/>
    </source>
</evidence>
<feature type="transmembrane region" description="Helical" evidence="5">
    <location>
        <begin position="256"/>
        <end position="276"/>
    </location>
</feature>